<dbReference type="OrthoDB" id="2965169at2"/>
<keyword evidence="1" id="KW-0472">Membrane</keyword>
<dbReference type="AlphaFoldDB" id="A0A514LEE4"/>
<sequence>MEYVLFFWFAWMLWIVVTFLMQRTKRQAFLGAAILLLMIHAPMSLSLGVAEWSAGYGIIIVLACVWTGILPNAYKWKVIILAVALMLLYASFQLMVWYNPVIFLLGETWVPAAVLSFVTVFSHGHAESRYPLILLAFAFGELIAAVTVMPLTGNLYLADAFFYNTLSAVLTLLVCWHLLEQLAWKLVGMSNVKRSSGLPL</sequence>
<dbReference type="RefSeq" id="WP_142086587.1">
    <property type="nucleotide sequence ID" value="NZ_CP035485.1"/>
</dbReference>
<dbReference type="InterPro" id="IPR014617">
    <property type="entry name" value="YphA_Bacsu"/>
</dbReference>
<feature type="transmembrane region" description="Helical" evidence="1">
    <location>
        <begin position="78"/>
        <end position="96"/>
    </location>
</feature>
<protein>
    <submittedName>
        <fullName evidence="2">Uncharacterized protein</fullName>
    </submittedName>
</protein>
<keyword evidence="1" id="KW-0812">Transmembrane</keyword>
<proteinExistence type="predicted"/>
<feature type="transmembrane region" description="Helical" evidence="1">
    <location>
        <begin position="6"/>
        <end position="21"/>
    </location>
</feature>
<keyword evidence="3" id="KW-1185">Reference proteome</keyword>
<gene>
    <name evidence="2" type="ORF">EPH95_01095</name>
</gene>
<feature type="transmembrane region" description="Helical" evidence="1">
    <location>
        <begin position="102"/>
        <end position="120"/>
    </location>
</feature>
<accession>A0A514LEE4</accession>
<evidence type="ECO:0000313" key="3">
    <source>
        <dbReference type="Proteomes" id="UP000319756"/>
    </source>
</evidence>
<name>A0A514LEE4_9BACI</name>
<feature type="transmembrane region" description="Helical" evidence="1">
    <location>
        <begin position="53"/>
        <end position="71"/>
    </location>
</feature>
<evidence type="ECO:0000313" key="2">
    <source>
        <dbReference type="EMBL" id="QDI89935.1"/>
    </source>
</evidence>
<keyword evidence="1" id="KW-1133">Transmembrane helix</keyword>
<dbReference type="KEGG" id="sale:EPH95_01095"/>
<dbReference type="Pfam" id="PF24124">
    <property type="entry name" value="YphA"/>
    <property type="match status" value="1"/>
</dbReference>
<dbReference type="Proteomes" id="UP000319756">
    <property type="component" value="Chromosome"/>
</dbReference>
<dbReference type="EMBL" id="CP035485">
    <property type="protein sequence ID" value="QDI89935.1"/>
    <property type="molecule type" value="Genomic_DNA"/>
</dbReference>
<evidence type="ECO:0000256" key="1">
    <source>
        <dbReference type="SAM" id="Phobius"/>
    </source>
</evidence>
<feature type="transmembrane region" description="Helical" evidence="1">
    <location>
        <begin position="28"/>
        <end position="47"/>
    </location>
</feature>
<feature type="transmembrane region" description="Helical" evidence="1">
    <location>
        <begin position="132"/>
        <end position="149"/>
    </location>
</feature>
<feature type="transmembrane region" description="Helical" evidence="1">
    <location>
        <begin position="161"/>
        <end position="179"/>
    </location>
</feature>
<organism evidence="2 3">
    <name type="scientific">Salicibibacter halophilus</name>
    <dbReference type="NCBI Taxonomy" id="2502791"/>
    <lineage>
        <taxon>Bacteria</taxon>
        <taxon>Bacillati</taxon>
        <taxon>Bacillota</taxon>
        <taxon>Bacilli</taxon>
        <taxon>Bacillales</taxon>
        <taxon>Bacillaceae</taxon>
        <taxon>Salicibibacter</taxon>
    </lineage>
</organism>
<reference evidence="3" key="1">
    <citation type="submission" date="2019-01" db="EMBL/GenBank/DDBJ databases">
        <title>Genomic analysis of Salicibibacter sp. NKC3-5.</title>
        <authorList>
            <person name="Oh Y.J."/>
        </authorList>
    </citation>
    <scope>NUCLEOTIDE SEQUENCE [LARGE SCALE GENOMIC DNA]</scope>
    <source>
        <strain evidence="3">NKC3-5</strain>
    </source>
</reference>